<name>B9WIP2_CANDC</name>
<comment type="similarity">
    <text evidence="10">Belongs to the WD repeat SEC12 family.</text>
</comment>
<keyword evidence="7 10" id="KW-0653">Protein transport</keyword>
<feature type="compositionally biased region" description="Low complexity" evidence="11">
    <location>
        <begin position="608"/>
        <end position="654"/>
    </location>
</feature>
<dbReference type="EMBL" id="FM992693">
    <property type="protein sequence ID" value="CAX41110.1"/>
    <property type="molecule type" value="Genomic_DNA"/>
</dbReference>
<dbReference type="GO" id="GO:0005789">
    <property type="term" value="C:endoplasmic reticulum membrane"/>
    <property type="evidence" value="ECO:0007669"/>
    <property type="project" value="UniProtKB-SubCell"/>
</dbReference>
<dbReference type="SUPFAM" id="SSF69322">
    <property type="entry name" value="Tricorn protease domain 2"/>
    <property type="match status" value="1"/>
</dbReference>
<evidence type="ECO:0000256" key="1">
    <source>
        <dbReference type="ARBA" id="ARBA00022448"/>
    </source>
</evidence>
<dbReference type="eggNOG" id="KOG0771">
    <property type="taxonomic scope" value="Eukaryota"/>
</dbReference>
<dbReference type="Proteomes" id="UP000002605">
    <property type="component" value="Chromosome 6"/>
</dbReference>
<sequence>MAPKDSASIDVGYPIMGIKFLNNKTILVAGGGGEGNNGIPNKITAIKSSFKVKDPNRKLQRFREITLPSNEDSPQCIDTAKLVGENKFNVILGCNQSSQLIKSMNINNNIRKYEYTNEEHLRFIDAAQFEAEINGDADDYPKIVRLAQSNNVGCFMTSSVPSSIYIFNPESLELNYKFIPDKNIEIKDFVLSPNDGNSLCYITSNSINVVATNNTSNVVLSSISIPNLDKQLKGYMLSKVRYINSDELLLAATLAGKKGAVLLRLSIPNKKIIQTQAISNKGVIVSMDVSPTKVAVATNDLALTLINLSNLKVLKTFKNLHSWAITSVSFSPSGDKVASASASGTLVVSKISSTGTSGGSGWFLSVFLALIFGIVAIIAAVFPELVTQLTGESSLMDYASFDFAGPVSILAEKYSSIVSQFLETKSTEYSSVESQTLDSTPSVEIPTTESTFLQSVNHQDPVIDSSEAEFAVVETTVIEVVVEETLPVESSSVETSIITSEVTEAHIEQSSSVEELHVSSTVIESDVVSSIETSSSSVESSEKIPVIESSVEPSSAVESFAVEPPVVEESFSVQSQYSKSTTESQIVQSSVIESVEEESPVTGSTIKESQSVVPPVVESSLSETSSVESYPSESTSVESSPTESSFLESSSVKVPSVESLFESSSFIESISVESPSSQSSTVESPSSESLSIKVSSVGSPSPDVPTIESAILESSSAETPSAETPSAETSSTETPSTESSSVETLSVESLPTESLSVETPTVDSPSSQSLSVETPSIEVSSVESPSVESHVTESLSSQSSTIESDTVPPPITSSTSKKSRVKRTITKKVTRTIKKDEL</sequence>
<dbReference type="SMART" id="SM00320">
    <property type="entry name" value="WD40"/>
    <property type="match status" value="2"/>
</dbReference>
<dbReference type="PANTHER" id="PTHR23284:SF0">
    <property type="entry name" value="PROLACTIN REGULATORY ELEMENT-BINDING PROTEIN"/>
    <property type="match status" value="1"/>
</dbReference>
<dbReference type="CGD" id="CAL0000171215">
    <property type="gene designation" value="Cd36_61860"/>
</dbReference>
<dbReference type="AlphaFoldDB" id="B9WIP2"/>
<keyword evidence="6" id="KW-0931">ER-Golgi transport</keyword>
<dbReference type="InterPro" id="IPR015943">
    <property type="entry name" value="WD40/YVTN_repeat-like_dom_sf"/>
</dbReference>
<feature type="compositionally biased region" description="Low complexity" evidence="11">
    <location>
        <begin position="771"/>
        <end position="816"/>
    </location>
</feature>
<keyword evidence="5 10" id="KW-0256">Endoplasmic reticulum</keyword>
<proteinExistence type="inferred from homology"/>
<evidence type="ECO:0000256" key="4">
    <source>
        <dbReference type="ARBA" id="ARBA00022737"/>
    </source>
</evidence>
<dbReference type="GeneID" id="8048823"/>
<keyword evidence="1 10" id="KW-0813">Transport</keyword>
<evidence type="ECO:0000313" key="12">
    <source>
        <dbReference type="CGD" id="CAL0000171215"/>
    </source>
</evidence>
<keyword evidence="3 10" id="KW-0812">Transmembrane</keyword>
<accession>B9WIP2</accession>
<keyword evidence="9 10" id="KW-0472">Membrane</keyword>
<evidence type="ECO:0000313" key="13">
    <source>
        <dbReference type="EMBL" id="CAX41110.1"/>
    </source>
</evidence>
<feature type="compositionally biased region" description="Polar residues" evidence="11">
    <location>
        <begin position="751"/>
        <end position="770"/>
    </location>
</feature>
<dbReference type="GO" id="GO:0015031">
    <property type="term" value="P:protein transport"/>
    <property type="evidence" value="ECO:0007669"/>
    <property type="project" value="UniProtKB-KW"/>
</dbReference>
<keyword evidence="8 10" id="KW-1133">Transmembrane helix</keyword>
<keyword evidence="14" id="KW-1185">Reference proteome</keyword>
<dbReference type="GO" id="GO:0006888">
    <property type="term" value="P:endoplasmic reticulum to Golgi vesicle-mediated transport"/>
    <property type="evidence" value="ECO:0007669"/>
    <property type="project" value="UniProtKB-UniRule"/>
</dbReference>
<dbReference type="InterPro" id="IPR045260">
    <property type="entry name" value="Sec12-like"/>
</dbReference>
<evidence type="ECO:0000256" key="11">
    <source>
        <dbReference type="SAM" id="MobiDB-lite"/>
    </source>
</evidence>
<dbReference type="GO" id="GO:0003400">
    <property type="term" value="P:regulation of COPII vesicle coating"/>
    <property type="evidence" value="ECO:0007669"/>
    <property type="project" value="UniProtKB-UniRule"/>
</dbReference>
<feature type="compositionally biased region" description="Low complexity" evidence="11">
    <location>
        <begin position="671"/>
        <end position="750"/>
    </location>
</feature>
<keyword evidence="2 10" id="KW-0853">WD repeat</keyword>
<feature type="transmembrane region" description="Helical" evidence="10">
    <location>
        <begin position="362"/>
        <end position="386"/>
    </location>
</feature>
<evidence type="ECO:0000256" key="8">
    <source>
        <dbReference type="ARBA" id="ARBA00022989"/>
    </source>
</evidence>
<protein>
    <recommendedName>
        <fullName evidence="10">Guanine nucleotide-exchange factor SEC12</fullName>
    </recommendedName>
</protein>
<feature type="region of interest" description="Disordered" evidence="11">
    <location>
        <begin position="671"/>
        <end position="838"/>
    </location>
</feature>
<evidence type="ECO:0000256" key="7">
    <source>
        <dbReference type="ARBA" id="ARBA00022927"/>
    </source>
</evidence>
<dbReference type="VEuPathDB" id="FungiDB:CD36_61860"/>
<evidence type="ECO:0000313" key="14">
    <source>
        <dbReference type="Proteomes" id="UP000002605"/>
    </source>
</evidence>
<feature type="compositionally biased region" description="Basic residues" evidence="11">
    <location>
        <begin position="817"/>
        <end position="832"/>
    </location>
</feature>
<evidence type="ECO:0000256" key="3">
    <source>
        <dbReference type="ARBA" id="ARBA00022692"/>
    </source>
</evidence>
<dbReference type="Gene3D" id="2.130.10.10">
    <property type="entry name" value="YVTN repeat-like/Quinoprotein amine dehydrogenase"/>
    <property type="match status" value="1"/>
</dbReference>
<dbReference type="OrthoDB" id="2013972at2759"/>
<evidence type="ECO:0000256" key="5">
    <source>
        <dbReference type="ARBA" id="ARBA00022824"/>
    </source>
</evidence>
<dbReference type="InterPro" id="IPR001680">
    <property type="entry name" value="WD40_rpt"/>
</dbReference>
<comment type="function">
    <text evidence="10">Guanine nucleotide-exchange factor (GEF) required for the formation or budding of transport vesicles from the ER.</text>
</comment>
<dbReference type="KEGG" id="cdu:CD36_61860"/>
<dbReference type="GO" id="GO:0000139">
    <property type="term" value="C:Golgi membrane"/>
    <property type="evidence" value="ECO:0007669"/>
    <property type="project" value="UniProtKB-SubCell"/>
</dbReference>
<evidence type="ECO:0000256" key="10">
    <source>
        <dbReference type="RuleBase" id="RU369019"/>
    </source>
</evidence>
<reference evidence="13 14" key="1">
    <citation type="journal article" date="2009" name="Genome Res.">
        <title>Comparative genomics of the fungal pathogens Candida dubliniensis and Candida albicans.</title>
        <authorList>
            <person name="Jackson A.P."/>
            <person name="Gamble J.A."/>
            <person name="Yeomans T."/>
            <person name="Moran G.P."/>
            <person name="Saunders D."/>
            <person name="Harris D."/>
            <person name="Aslett M."/>
            <person name="Barrell J.F."/>
            <person name="Butler G."/>
            <person name="Citiulo F."/>
            <person name="Coleman D.C."/>
            <person name="de Groot P.W.J."/>
            <person name="Goodwin T.J."/>
            <person name="Quail M.A."/>
            <person name="McQuillan J."/>
            <person name="Munro C.A."/>
            <person name="Pain A."/>
            <person name="Poulter R.T."/>
            <person name="Rajandream M.A."/>
            <person name="Renauld H."/>
            <person name="Spiering M.J."/>
            <person name="Tivey A."/>
            <person name="Gow N.A.R."/>
            <person name="Barrell B."/>
            <person name="Sullivan D.J."/>
            <person name="Berriman M."/>
        </authorList>
    </citation>
    <scope>NUCLEOTIDE SEQUENCE [LARGE SCALE GENOMIC DNA]</scope>
    <source>
        <strain evidence="14">CD36 / ATCC MYA-646 / CBS 7987 / NCPF 3949 / NRRL Y-17841</strain>
    </source>
</reference>
<dbReference type="HOGENOM" id="CLU_338310_0_0_1"/>
<dbReference type="PANTHER" id="PTHR23284">
    <property type="entry name" value="PROLACTIN REGULATORY ELEMENT BINDING PROTEIN"/>
    <property type="match status" value="1"/>
</dbReference>
<evidence type="ECO:0000256" key="6">
    <source>
        <dbReference type="ARBA" id="ARBA00022892"/>
    </source>
</evidence>
<keyword evidence="4 10" id="KW-0677">Repeat</keyword>
<comment type="subcellular location">
    <subcellularLocation>
        <location evidence="10">Endoplasmic reticulum membrane</location>
        <topology evidence="10">Single-pass type II membrane protein</topology>
    </subcellularLocation>
    <subcellularLocation>
        <location evidence="10">Golgi apparatus membrane</location>
        <topology evidence="10">Single-pass type II membrane protein</topology>
    </subcellularLocation>
</comment>
<organism evidence="13 14">
    <name type="scientific">Candida dubliniensis (strain CD36 / ATCC MYA-646 / CBS 7987 / NCPF 3949 / NRRL Y-17841)</name>
    <name type="common">Yeast</name>
    <dbReference type="NCBI Taxonomy" id="573826"/>
    <lineage>
        <taxon>Eukaryota</taxon>
        <taxon>Fungi</taxon>
        <taxon>Dikarya</taxon>
        <taxon>Ascomycota</taxon>
        <taxon>Saccharomycotina</taxon>
        <taxon>Pichiomycetes</taxon>
        <taxon>Debaryomycetaceae</taxon>
        <taxon>Candida/Lodderomyces clade</taxon>
        <taxon>Candida</taxon>
    </lineage>
</organism>
<gene>
    <name evidence="12" type="ordered locus">Cd36_61860</name>
    <name evidence="13" type="ORF">CD36_61860</name>
</gene>
<evidence type="ECO:0000256" key="2">
    <source>
        <dbReference type="ARBA" id="ARBA00022574"/>
    </source>
</evidence>
<evidence type="ECO:0000256" key="9">
    <source>
        <dbReference type="ARBA" id="ARBA00023136"/>
    </source>
</evidence>
<feature type="region of interest" description="Disordered" evidence="11">
    <location>
        <begin position="586"/>
        <end position="654"/>
    </location>
</feature>
<dbReference type="RefSeq" id="XP_002420954.1">
    <property type="nucleotide sequence ID" value="XM_002420909.1"/>
</dbReference>
<dbReference type="GO" id="GO:0005085">
    <property type="term" value="F:guanyl-nucleotide exchange factor activity"/>
    <property type="evidence" value="ECO:0007669"/>
    <property type="project" value="InterPro"/>
</dbReference>